<protein>
    <recommendedName>
        <fullName evidence="1">CN hydrolase domain-containing protein</fullName>
    </recommendedName>
</protein>
<dbReference type="PROSITE" id="PS50263">
    <property type="entry name" value="CN_HYDROLASE"/>
    <property type="match status" value="1"/>
</dbReference>
<evidence type="ECO:0000259" key="1">
    <source>
        <dbReference type="PROSITE" id="PS50263"/>
    </source>
</evidence>
<sequence length="62" mass="6916">MRIALSQINVTVGDIGGNIDRILQRIKSAREIGVNLIAFPELCITGYPPEDLVFKNQFLDDN</sequence>
<dbReference type="InterPro" id="IPR036526">
    <property type="entry name" value="C-N_Hydrolase_sf"/>
</dbReference>
<accession>A0A382TB35</accession>
<reference evidence="2" key="1">
    <citation type="submission" date="2018-05" db="EMBL/GenBank/DDBJ databases">
        <authorList>
            <person name="Lanie J.A."/>
            <person name="Ng W.-L."/>
            <person name="Kazmierczak K.M."/>
            <person name="Andrzejewski T.M."/>
            <person name="Davidsen T.M."/>
            <person name="Wayne K.J."/>
            <person name="Tettelin H."/>
            <person name="Glass J.I."/>
            <person name="Rusch D."/>
            <person name="Podicherti R."/>
            <person name="Tsui H.-C.T."/>
            <person name="Winkler M.E."/>
        </authorList>
    </citation>
    <scope>NUCLEOTIDE SEQUENCE</scope>
</reference>
<name>A0A382TB35_9ZZZZ</name>
<dbReference type="GO" id="GO:0000257">
    <property type="term" value="F:nitrilase activity"/>
    <property type="evidence" value="ECO:0007669"/>
    <property type="project" value="UniProtKB-ARBA"/>
</dbReference>
<dbReference type="SUPFAM" id="SSF56317">
    <property type="entry name" value="Carbon-nitrogen hydrolase"/>
    <property type="match status" value="1"/>
</dbReference>
<dbReference type="Pfam" id="PF00795">
    <property type="entry name" value="CN_hydrolase"/>
    <property type="match status" value="1"/>
</dbReference>
<dbReference type="AlphaFoldDB" id="A0A382TB35"/>
<feature type="domain" description="CN hydrolase" evidence="1">
    <location>
        <begin position="1"/>
        <end position="62"/>
    </location>
</feature>
<proteinExistence type="predicted"/>
<organism evidence="2">
    <name type="scientific">marine metagenome</name>
    <dbReference type="NCBI Taxonomy" id="408172"/>
    <lineage>
        <taxon>unclassified sequences</taxon>
        <taxon>metagenomes</taxon>
        <taxon>ecological metagenomes</taxon>
    </lineage>
</organism>
<dbReference type="PROSITE" id="PS00920">
    <property type="entry name" value="NITRIL_CHT_1"/>
    <property type="match status" value="1"/>
</dbReference>
<gene>
    <name evidence="2" type="ORF">METZ01_LOCUS371561</name>
</gene>
<dbReference type="EMBL" id="UINC01134890">
    <property type="protein sequence ID" value="SVD18707.1"/>
    <property type="molecule type" value="Genomic_DNA"/>
</dbReference>
<dbReference type="InterPro" id="IPR003010">
    <property type="entry name" value="C-N_Hydrolase"/>
</dbReference>
<feature type="non-terminal residue" evidence="2">
    <location>
        <position position="62"/>
    </location>
</feature>
<evidence type="ECO:0000313" key="2">
    <source>
        <dbReference type="EMBL" id="SVD18707.1"/>
    </source>
</evidence>
<dbReference type="Gene3D" id="3.60.110.10">
    <property type="entry name" value="Carbon-nitrogen hydrolase"/>
    <property type="match status" value="1"/>
</dbReference>
<dbReference type="InterPro" id="IPR000132">
    <property type="entry name" value="Nitrilase/CN_hydratase_CS"/>
</dbReference>